<reference evidence="1" key="1">
    <citation type="journal article" date="2020" name="Stud. Mycol.">
        <title>101 Dothideomycetes genomes: a test case for predicting lifestyles and emergence of pathogens.</title>
        <authorList>
            <person name="Haridas S."/>
            <person name="Albert R."/>
            <person name="Binder M."/>
            <person name="Bloem J."/>
            <person name="Labutti K."/>
            <person name="Salamov A."/>
            <person name="Andreopoulos B."/>
            <person name="Baker S."/>
            <person name="Barry K."/>
            <person name="Bills G."/>
            <person name="Bluhm B."/>
            <person name="Cannon C."/>
            <person name="Castanera R."/>
            <person name="Culley D."/>
            <person name="Daum C."/>
            <person name="Ezra D."/>
            <person name="Gonzalez J."/>
            <person name="Henrissat B."/>
            <person name="Kuo A."/>
            <person name="Liang C."/>
            <person name="Lipzen A."/>
            <person name="Lutzoni F."/>
            <person name="Magnuson J."/>
            <person name="Mondo S."/>
            <person name="Nolan M."/>
            <person name="Ohm R."/>
            <person name="Pangilinan J."/>
            <person name="Park H.-J."/>
            <person name="Ramirez L."/>
            <person name="Alfaro M."/>
            <person name="Sun H."/>
            <person name="Tritt A."/>
            <person name="Yoshinaga Y."/>
            <person name="Zwiers L.-H."/>
            <person name="Turgeon B."/>
            <person name="Goodwin S."/>
            <person name="Spatafora J."/>
            <person name="Crous P."/>
            <person name="Grigoriev I."/>
        </authorList>
    </citation>
    <scope>NUCLEOTIDE SEQUENCE</scope>
    <source>
        <strain evidence="1">CBS 116005</strain>
    </source>
</reference>
<accession>A0A6G1KWD0</accession>
<gene>
    <name evidence="1" type="ORF">EJ03DRAFT_339686</name>
</gene>
<keyword evidence="2" id="KW-1185">Reference proteome</keyword>
<protein>
    <submittedName>
        <fullName evidence="1">Uncharacterized protein</fullName>
    </submittedName>
</protein>
<name>A0A6G1KWD0_9PEZI</name>
<evidence type="ECO:0000313" key="2">
    <source>
        <dbReference type="Proteomes" id="UP000799436"/>
    </source>
</evidence>
<sequence length="228" mass="25804">MDAKDNSDDSGNGVDVYLRSTDGSMEHVIANIDLDLIQKFSSMQPVVPRDPRLPGKLTVITRKYADPYMARRIASWIQLCDAEGYRPLTPDFLGIETFDKLLEAYVTCWALRIRIGLRGDEIIEAIEQYIRQGPLSFDEFAMIMEYLQFDGKRQDMAKKAVMQTEDEHGMPFIVPQLAEIEAWAKDQGYWEDMIRLRGGKKRVRKVSPILSINSDSTGTSDQASTGGT</sequence>
<dbReference type="Proteomes" id="UP000799436">
    <property type="component" value="Unassembled WGS sequence"/>
</dbReference>
<evidence type="ECO:0000313" key="1">
    <source>
        <dbReference type="EMBL" id="KAF2764569.1"/>
    </source>
</evidence>
<dbReference type="OrthoDB" id="3824580at2759"/>
<organism evidence="1 2">
    <name type="scientific">Teratosphaeria nubilosa</name>
    <dbReference type="NCBI Taxonomy" id="161662"/>
    <lineage>
        <taxon>Eukaryota</taxon>
        <taxon>Fungi</taxon>
        <taxon>Dikarya</taxon>
        <taxon>Ascomycota</taxon>
        <taxon>Pezizomycotina</taxon>
        <taxon>Dothideomycetes</taxon>
        <taxon>Dothideomycetidae</taxon>
        <taxon>Mycosphaerellales</taxon>
        <taxon>Teratosphaeriaceae</taxon>
        <taxon>Teratosphaeria</taxon>
    </lineage>
</organism>
<dbReference type="EMBL" id="ML995917">
    <property type="protein sequence ID" value="KAF2764569.1"/>
    <property type="molecule type" value="Genomic_DNA"/>
</dbReference>
<proteinExistence type="predicted"/>
<dbReference type="AlphaFoldDB" id="A0A6G1KWD0"/>